<sequence length="111" mass="13169">MYKFKRVVGQVSQNDRFALHLQIREDLMLKRALSSNGIFRTANRNCISKELKKYKFKRVFGQVSQNDRFALYLGIQVLKKYKFKHVAQVNQNDRIVLYLGIRVDSRLEWGS</sequence>
<name>A0A835CK33_9FABA</name>
<gene>
    <name evidence="1" type="ORF">G2W53_004325</name>
</gene>
<keyword evidence="2" id="KW-1185">Reference proteome</keyword>
<accession>A0A835CK33</accession>
<reference evidence="1" key="1">
    <citation type="submission" date="2020-09" db="EMBL/GenBank/DDBJ databases">
        <title>Genome-Enabled Discovery of Anthraquinone Biosynthesis in Senna tora.</title>
        <authorList>
            <person name="Kang S.-H."/>
            <person name="Pandey R.P."/>
            <person name="Lee C.-M."/>
            <person name="Sim J.-S."/>
            <person name="Jeong J.-T."/>
            <person name="Choi B.-S."/>
            <person name="Jung M."/>
            <person name="Ginzburg D."/>
            <person name="Zhao K."/>
            <person name="Won S.Y."/>
            <person name="Oh T.-J."/>
            <person name="Yu Y."/>
            <person name="Kim N.-H."/>
            <person name="Lee O.R."/>
            <person name="Lee T.-H."/>
            <person name="Bashyal P."/>
            <person name="Kim T.-S."/>
            <person name="Lee W.-H."/>
            <person name="Kawkins C."/>
            <person name="Kim C.-K."/>
            <person name="Kim J.S."/>
            <person name="Ahn B.O."/>
            <person name="Rhee S.Y."/>
            <person name="Sohng J.K."/>
        </authorList>
    </citation>
    <scope>NUCLEOTIDE SEQUENCE</scope>
    <source>
        <tissue evidence="1">Leaf</tissue>
    </source>
</reference>
<evidence type="ECO:0000313" key="1">
    <source>
        <dbReference type="EMBL" id="KAF7842027.1"/>
    </source>
</evidence>
<dbReference type="AlphaFoldDB" id="A0A835CK33"/>
<comment type="caution">
    <text evidence="1">The sequence shown here is derived from an EMBL/GenBank/DDBJ whole genome shotgun (WGS) entry which is preliminary data.</text>
</comment>
<evidence type="ECO:0000313" key="2">
    <source>
        <dbReference type="Proteomes" id="UP000634136"/>
    </source>
</evidence>
<organism evidence="1 2">
    <name type="scientific">Senna tora</name>
    <dbReference type="NCBI Taxonomy" id="362788"/>
    <lineage>
        <taxon>Eukaryota</taxon>
        <taxon>Viridiplantae</taxon>
        <taxon>Streptophyta</taxon>
        <taxon>Embryophyta</taxon>
        <taxon>Tracheophyta</taxon>
        <taxon>Spermatophyta</taxon>
        <taxon>Magnoliopsida</taxon>
        <taxon>eudicotyledons</taxon>
        <taxon>Gunneridae</taxon>
        <taxon>Pentapetalae</taxon>
        <taxon>rosids</taxon>
        <taxon>fabids</taxon>
        <taxon>Fabales</taxon>
        <taxon>Fabaceae</taxon>
        <taxon>Caesalpinioideae</taxon>
        <taxon>Cassia clade</taxon>
        <taxon>Senna</taxon>
    </lineage>
</organism>
<dbReference type="EMBL" id="JAAIUW010000002">
    <property type="protein sequence ID" value="KAF7842027.1"/>
    <property type="molecule type" value="Genomic_DNA"/>
</dbReference>
<dbReference type="Proteomes" id="UP000634136">
    <property type="component" value="Unassembled WGS sequence"/>
</dbReference>
<protein>
    <submittedName>
        <fullName evidence="1">Uncharacterized protein</fullName>
    </submittedName>
</protein>
<proteinExistence type="predicted"/>